<feature type="signal peptide" evidence="2">
    <location>
        <begin position="1"/>
        <end position="25"/>
    </location>
</feature>
<evidence type="ECO:0000313" key="3">
    <source>
        <dbReference type="EMBL" id="MDT0630738.1"/>
    </source>
</evidence>
<gene>
    <name evidence="3" type="ORF">RM540_03170</name>
</gene>
<keyword evidence="2" id="KW-0732">Signal</keyword>
<evidence type="ECO:0000313" key="4">
    <source>
        <dbReference type="Proteomes" id="UP001267426"/>
    </source>
</evidence>
<feature type="chain" id="PRO_5045174823" description="Lipoprotein" evidence="2">
    <location>
        <begin position="26"/>
        <end position="200"/>
    </location>
</feature>
<accession>A0ABU3BN89</accession>
<dbReference type="PROSITE" id="PS51257">
    <property type="entry name" value="PROKAR_LIPOPROTEIN"/>
    <property type="match status" value="1"/>
</dbReference>
<evidence type="ECO:0000256" key="2">
    <source>
        <dbReference type="SAM" id="SignalP"/>
    </source>
</evidence>
<dbReference type="Proteomes" id="UP001267426">
    <property type="component" value="Unassembled WGS sequence"/>
</dbReference>
<dbReference type="RefSeq" id="WP_311662057.1">
    <property type="nucleotide sequence ID" value="NZ_JAVRHT010000004.1"/>
</dbReference>
<proteinExistence type="predicted"/>
<keyword evidence="4" id="KW-1185">Reference proteome</keyword>
<sequence length="200" mass="20465">MPTRRFRPALLLAALVGLAACGSDAEGVAVTEAEPGALRAPTPSARVDTLGPDRPAPLDTVYADSALDAGPPPDSLRAAPDSADAPAAPPDFRAFWPRFQASARAGRGGLDSLAGAGGAAALDTRGAVVFGEPFLDGVLALTARDFRRDGAAREATVRVGYDRAGRVVPEDEAAREATATLRFDVVDGAYRLVGLDTAGV</sequence>
<protein>
    <recommendedName>
        <fullName evidence="5">Lipoprotein</fullName>
    </recommendedName>
</protein>
<dbReference type="EMBL" id="JAVRHT010000004">
    <property type="protein sequence ID" value="MDT0630738.1"/>
    <property type="molecule type" value="Genomic_DNA"/>
</dbReference>
<name>A0ABU3BN89_9BACT</name>
<reference evidence="3 4" key="1">
    <citation type="submission" date="2023-09" db="EMBL/GenBank/DDBJ databases">
        <authorList>
            <person name="Rey-Velasco X."/>
        </authorList>
    </citation>
    <scope>NUCLEOTIDE SEQUENCE [LARGE SCALE GENOMIC DNA]</scope>
    <source>
        <strain evidence="3 4">F394</strain>
    </source>
</reference>
<comment type="caution">
    <text evidence="3">The sequence shown here is derived from an EMBL/GenBank/DDBJ whole genome shotgun (WGS) entry which is preliminary data.</text>
</comment>
<organism evidence="3 4">
    <name type="scientific">Rubrivirga litoralis</name>
    <dbReference type="NCBI Taxonomy" id="3075598"/>
    <lineage>
        <taxon>Bacteria</taxon>
        <taxon>Pseudomonadati</taxon>
        <taxon>Rhodothermota</taxon>
        <taxon>Rhodothermia</taxon>
        <taxon>Rhodothermales</taxon>
        <taxon>Rubricoccaceae</taxon>
        <taxon>Rubrivirga</taxon>
    </lineage>
</organism>
<evidence type="ECO:0008006" key="5">
    <source>
        <dbReference type="Google" id="ProtNLM"/>
    </source>
</evidence>
<feature type="region of interest" description="Disordered" evidence="1">
    <location>
        <begin position="34"/>
        <end position="87"/>
    </location>
</feature>
<feature type="compositionally biased region" description="Low complexity" evidence="1">
    <location>
        <begin position="75"/>
        <end position="87"/>
    </location>
</feature>
<evidence type="ECO:0000256" key="1">
    <source>
        <dbReference type="SAM" id="MobiDB-lite"/>
    </source>
</evidence>